<dbReference type="PANTHER" id="PTHR23002">
    <property type="entry name" value="ZINC FINGER CCHC DOMAIN CONTAINING PROTEIN"/>
    <property type="match status" value="1"/>
</dbReference>
<feature type="compositionally biased region" description="Basic and acidic residues" evidence="2">
    <location>
        <begin position="83"/>
        <end position="95"/>
    </location>
</feature>
<keyword evidence="1" id="KW-0862">Zinc</keyword>
<feature type="region of interest" description="Disordered" evidence="2">
    <location>
        <begin position="83"/>
        <end position="102"/>
    </location>
</feature>
<sequence length="210" mass="23934">MLERELIQLNQGGWIVSEYTNRFSELYRLLPDVHINEEKKVQRFRDGMTLDIRSRLSLMTFSSVSELKNAALRVEMEQAEFHARRENTKRGRQEISRSSGQMSYEFQGKPLQRSQCSQSRFSAPAATFHFGASGSMNQPINIPRTVGYQGTYKGIQEFGRCFRCGSPDHMARTCPREEIICFKCQQPGHIATHCPQSRGASGSSSTFRPV</sequence>
<dbReference type="AlphaFoldDB" id="A0AAV3QA98"/>
<evidence type="ECO:0000313" key="4">
    <source>
        <dbReference type="EMBL" id="GAA0160930.1"/>
    </source>
</evidence>
<protein>
    <recommendedName>
        <fullName evidence="3">CCHC-type domain-containing protein</fullName>
    </recommendedName>
</protein>
<dbReference type="InterPro" id="IPR051714">
    <property type="entry name" value="Znf_CCHC_NABP"/>
</dbReference>
<dbReference type="GO" id="GO:0008270">
    <property type="term" value="F:zinc ion binding"/>
    <property type="evidence" value="ECO:0007669"/>
    <property type="project" value="UniProtKB-KW"/>
</dbReference>
<dbReference type="PROSITE" id="PS50158">
    <property type="entry name" value="ZF_CCHC"/>
    <property type="match status" value="2"/>
</dbReference>
<dbReference type="SUPFAM" id="SSF57756">
    <property type="entry name" value="Retrovirus zinc finger-like domains"/>
    <property type="match status" value="1"/>
</dbReference>
<feature type="domain" description="CCHC-type" evidence="3">
    <location>
        <begin position="181"/>
        <end position="196"/>
    </location>
</feature>
<keyword evidence="1" id="KW-0863">Zinc-finger</keyword>
<dbReference type="InterPro" id="IPR005162">
    <property type="entry name" value="Retrotrans_gag_dom"/>
</dbReference>
<feature type="domain" description="CCHC-type" evidence="3">
    <location>
        <begin position="160"/>
        <end position="176"/>
    </location>
</feature>
<organism evidence="4 5">
    <name type="scientific">Lithospermum erythrorhizon</name>
    <name type="common">Purple gromwell</name>
    <name type="synonym">Lithospermum officinale var. erythrorhizon</name>
    <dbReference type="NCBI Taxonomy" id="34254"/>
    <lineage>
        <taxon>Eukaryota</taxon>
        <taxon>Viridiplantae</taxon>
        <taxon>Streptophyta</taxon>
        <taxon>Embryophyta</taxon>
        <taxon>Tracheophyta</taxon>
        <taxon>Spermatophyta</taxon>
        <taxon>Magnoliopsida</taxon>
        <taxon>eudicotyledons</taxon>
        <taxon>Gunneridae</taxon>
        <taxon>Pentapetalae</taxon>
        <taxon>asterids</taxon>
        <taxon>lamiids</taxon>
        <taxon>Boraginales</taxon>
        <taxon>Boraginaceae</taxon>
        <taxon>Boraginoideae</taxon>
        <taxon>Lithospermeae</taxon>
        <taxon>Lithospermum</taxon>
    </lineage>
</organism>
<dbReference type="SMART" id="SM00343">
    <property type="entry name" value="ZnF_C2HC"/>
    <property type="match status" value="2"/>
</dbReference>
<dbReference type="Pfam" id="PF03732">
    <property type="entry name" value="Retrotrans_gag"/>
    <property type="match status" value="1"/>
</dbReference>
<dbReference type="InterPro" id="IPR036875">
    <property type="entry name" value="Znf_CCHC_sf"/>
</dbReference>
<dbReference type="Gene3D" id="4.10.60.10">
    <property type="entry name" value="Zinc finger, CCHC-type"/>
    <property type="match status" value="2"/>
</dbReference>
<keyword evidence="1" id="KW-0479">Metal-binding</keyword>
<accession>A0AAV3QA98</accession>
<evidence type="ECO:0000256" key="1">
    <source>
        <dbReference type="PROSITE-ProRule" id="PRU00047"/>
    </source>
</evidence>
<reference evidence="4 5" key="1">
    <citation type="submission" date="2024-01" db="EMBL/GenBank/DDBJ databases">
        <title>The complete chloroplast genome sequence of Lithospermum erythrorhizon: insights into the phylogenetic relationship among Boraginaceae species and the maternal lineages of purple gromwells.</title>
        <authorList>
            <person name="Okada T."/>
            <person name="Watanabe K."/>
        </authorList>
    </citation>
    <scope>NUCLEOTIDE SEQUENCE [LARGE SCALE GENOMIC DNA]</scope>
</reference>
<gene>
    <name evidence="4" type="ORF">LIER_17369</name>
</gene>
<proteinExistence type="predicted"/>
<dbReference type="Pfam" id="PF00098">
    <property type="entry name" value="zf-CCHC"/>
    <property type="match status" value="2"/>
</dbReference>
<evidence type="ECO:0000313" key="5">
    <source>
        <dbReference type="Proteomes" id="UP001454036"/>
    </source>
</evidence>
<dbReference type="GO" id="GO:0003676">
    <property type="term" value="F:nucleic acid binding"/>
    <property type="evidence" value="ECO:0007669"/>
    <property type="project" value="InterPro"/>
</dbReference>
<keyword evidence="5" id="KW-1185">Reference proteome</keyword>
<evidence type="ECO:0000256" key="2">
    <source>
        <dbReference type="SAM" id="MobiDB-lite"/>
    </source>
</evidence>
<dbReference type="Proteomes" id="UP001454036">
    <property type="component" value="Unassembled WGS sequence"/>
</dbReference>
<evidence type="ECO:0000259" key="3">
    <source>
        <dbReference type="PROSITE" id="PS50158"/>
    </source>
</evidence>
<name>A0AAV3QA98_LITER</name>
<dbReference type="EMBL" id="BAABME010004032">
    <property type="protein sequence ID" value="GAA0160930.1"/>
    <property type="molecule type" value="Genomic_DNA"/>
</dbReference>
<comment type="caution">
    <text evidence="4">The sequence shown here is derived from an EMBL/GenBank/DDBJ whole genome shotgun (WGS) entry which is preliminary data.</text>
</comment>
<dbReference type="InterPro" id="IPR001878">
    <property type="entry name" value="Znf_CCHC"/>
</dbReference>